<dbReference type="AlphaFoldDB" id="A0A1E4THN1"/>
<evidence type="ECO:0000313" key="2">
    <source>
        <dbReference type="Proteomes" id="UP000095023"/>
    </source>
</evidence>
<accession>A0A1E4THN1</accession>
<evidence type="ECO:0000313" key="1">
    <source>
        <dbReference type="EMBL" id="ODV91217.1"/>
    </source>
</evidence>
<name>A0A1E4THN1_9ASCO</name>
<dbReference type="Proteomes" id="UP000095023">
    <property type="component" value="Unassembled WGS sequence"/>
</dbReference>
<dbReference type="EMBL" id="KV453842">
    <property type="protein sequence ID" value="ODV91217.1"/>
    <property type="molecule type" value="Genomic_DNA"/>
</dbReference>
<proteinExistence type="predicted"/>
<protein>
    <submittedName>
        <fullName evidence="1">Uncharacterized protein</fullName>
    </submittedName>
</protein>
<sequence>MEAPYSNPTFLYDLTFVLTSLSIDRLSDIESNLAHFLSSSYAPVDLFHISLTSRLISSYKKAHKFSVGYTKSIITEYVRTPPFTSCSYSRDNSYSDRLLGPYPAIQPAAGPTSQEATNNIRLSSFHYEFISVIQFS</sequence>
<reference evidence="2" key="1">
    <citation type="submission" date="2016-02" db="EMBL/GenBank/DDBJ databases">
        <title>Comparative genomics of biotechnologically important yeasts.</title>
        <authorList>
            <consortium name="DOE Joint Genome Institute"/>
            <person name="Riley R."/>
            <person name="Haridas S."/>
            <person name="Wolfe K.H."/>
            <person name="Lopes M.R."/>
            <person name="Hittinger C.T."/>
            <person name="Goker M."/>
            <person name="Salamov A."/>
            <person name="Wisecaver J."/>
            <person name="Long T.M."/>
            <person name="Aerts A.L."/>
            <person name="Barry K."/>
            <person name="Choi C."/>
            <person name="Clum A."/>
            <person name="Coughlan A.Y."/>
            <person name="Deshpande S."/>
            <person name="Douglass A.P."/>
            <person name="Hanson S.J."/>
            <person name="Klenk H.-P."/>
            <person name="Labutti K."/>
            <person name="Lapidus A."/>
            <person name="Lindquist E."/>
            <person name="Lipzen A."/>
            <person name="Meier-Kolthoff J.P."/>
            <person name="Ohm R.A."/>
            <person name="Otillar R.P."/>
            <person name="Pangilinan J."/>
            <person name="Peng Y."/>
            <person name="Rokas A."/>
            <person name="Rosa C.A."/>
            <person name="Scheuner C."/>
            <person name="Sibirny A.A."/>
            <person name="Slot J.C."/>
            <person name="Stielow J.B."/>
            <person name="Sun H."/>
            <person name="Kurtzman C.P."/>
            <person name="Blackwell M."/>
            <person name="Jeffries T.W."/>
            <person name="Grigoriev I.V."/>
        </authorList>
    </citation>
    <scope>NUCLEOTIDE SEQUENCE [LARGE SCALE GENOMIC DNA]</scope>
    <source>
        <strain evidence="2">NRRL Y-17796</strain>
    </source>
</reference>
<gene>
    <name evidence="1" type="ORF">CANCADRAFT_57530</name>
</gene>
<organism evidence="1 2">
    <name type="scientific">Tortispora caseinolytica NRRL Y-17796</name>
    <dbReference type="NCBI Taxonomy" id="767744"/>
    <lineage>
        <taxon>Eukaryota</taxon>
        <taxon>Fungi</taxon>
        <taxon>Dikarya</taxon>
        <taxon>Ascomycota</taxon>
        <taxon>Saccharomycotina</taxon>
        <taxon>Trigonopsidomycetes</taxon>
        <taxon>Trigonopsidales</taxon>
        <taxon>Trigonopsidaceae</taxon>
        <taxon>Tortispora</taxon>
    </lineage>
</organism>
<keyword evidence="2" id="KW-1185">Reference proteome</keyword>